<dbReference type="Proteomes" id="UP000663193">
    <property type="component" value="Chromosome 3"/>
</dbReference>
<organism evidence="2 3">
    <name type="scientific">Phaeosphaeria nodorum (strain SN15 / ATCC MYA-4574 / FGSC 10173)</name>
    <name type="common">Glume blotch fungus</name>
    <name type="synonym">Parastagonospora nodorum</name>
    <dbReference type="NCBI Taxonomy" id="321614"/>
    <lineage>
        <taxon>Eukaryota</taxon>
        <taxon>Fungi</taxon>
        <taxon>Dikarya</taxon>
        <taxon>Ascomycota</taxon>
        <taxon>Pezizomycotina</taxon>
        <taxon>Dothideomycetes</taxon>
        <taxon>Pleosporomycetidae</taxon>
        <taxon>Pleosporales</taxon>
        <taxon>Pleosporineae</taxon>
        <taxon>Phaeosphaeriaceae</taxon>
        <taxon>Parastagonospora</taxon>
    </lineage>
</organism>
<dbReference type="AlphaFoldDB" id="A0A7U2EUV3"/>
<evidence type="ECO:0000256" key="1">
    <source>
        <dbReference type="SAM" id="MobiDB-lite"/>
    </source>
</evidence>
<dbReference type="GO" id="GO:0003676">
    <property type="term" value="F:nucleic acid binding"/>
    <property type="evidence" value="ECO:0007669"/>
    <property type="project" value="InterPro"/>
</dbReference>
<dbReference type="SUPFAM" id="SSF54928">
    <property type="entry name" value="RNA-binding domain, RBD"/>
    <property type="match status" value="1"/>
</dbReference>
<feature type="region of interest" description="Disordered" evidence="1">
    <location>
        <begin position="15"/>
        <end position="45"/>
    </location>
</feature>
<dbReference type="CDD" id="cd00590">
    <property type="entry name" value="RRM_SF"/>
    <property type="match status" value="1"/>
</dbReference>
<protein>
    <recommendedName>
        <fullName evidence="4">RRM domain-containing protein</fullName>
    </recommendedName>
</protein>
<evidence type="ECO:0000313" key="3">
    <source>
        <dbReference type="Proteomes" id="UP000663193"/>
    </source>
</evidence>
<dbReference type="InterPro" id="IPR035979">
    <property type="entry name" value="RBD_domain_sf"/>
</dbReference>
<reference evidence="3" key="1">
    <citation type="journal article" date="2021" name="BMC Genomics">
        <title>Chromosome-level genome assembly and manually-curated proteome of model necrotroph Parastagonospora nodorum Sn15 reveals a genome-wide trove of candidate effector homologs, and redundancy of virulence-related functions within an accessory chromosome.</title>
        <authorList>
            <person name="Bertazzoni S."/>
            <person name="Jones D.A.B."/>
            <person name="Phan H.T."/>
            <person name="Tan K.-C."/>
            <person name="Hane J.K."/>
        </authorList>
    </citation>
    <scope>NUCLEOTIDE SEQUENCE [LARGE SCALE GENOMIC DNA]</scope>
    <source>
        <strain evidence="3">SN15 / ATCC MYA-4574 / FGSC 10173)</strain>
    </source>
</reference>
<name>A0A7U2EUV3_PHANO</name>
<evidence type="ECO:0000313" key="2">
    <source>
        <dbReference type="EMBL" id="QRC93536.1"/>
    </source>
</evidence>
<dbReference type="OrthoDB" id="3796937at2759"/>
<dbReference type="EMBL" id="CP069025">
    <property type="protein sequence ID" value="QRC93536.1"/>
    <property type="molecule type" value="Genomic_DNA"/>
</dbReference>
<gene>
    <name evidence="2" type="ORF">JI435_037520</name>
</gene>
<keyword evidence="3" id="KW-1185">Reference proteome</keyword>
<accession>A0A7U2EUV3</accession>
<proteinExistence type="predicted"/>
<feature type="region of interest" description="Disordered" evidence="1">
    <location>
        <begin position="59"/>
        <end position="82"/>
    </location>
</feature>
<dbReference type="VEuPathDB" id="FungiDB:JI435_037520"/>
<evidence type="ECO:0008006" key="4">
    <source>
        <dbReference type="Google" id="ProtNLM"/>
    </source>
</evidence>
<sequence length="528" mass="57452">MSGLLGKQLANISDTLAKASQRRNAEVQRRSPQPPAAPTASAPVPTEFYLTSDIVAGSSAIGSPSVPSHKPQTKPTLQSPGQYDLDLSKANTIMGEETAQASLRGGYVSDEDDSAKVLASFETKGAAANAHREEMSAQASKSEFSTTTMQGDLKAEMLQMWHTAPPSGTEGEPEDDIDPVRLLATFDNTPSARQTTIRVKSEDVDSEQTLASPACSWSFSPGAPVEAPMSITAGLRQSIDAHPLATDPDWEARFEKLLEGLHTPTAQSPQAILGGDDDKDPRSMLAAIEQESALAHNNDPKWMLAELERGLLQGNIDEDNDESLDAFRARLINTLSSSAGHAYGAQNFTDANTTSSAVCSEVDSLVTLDKTLLPYTIALQLEIAGISWEEIQGWTTYLFSEGLDGYKACQDKDAIVKRANEELEKTISQVTEETKHYWSIQDEVRLPCRVIISNIAAGADVGDLQEFFRSFRFVVEEIRMLPGRDPVKRTKVAHMDMVSRHYAIQASFMTGSIFGLMLKIKLAVEKKD</sequence>